<feature type="compositionally biased region" description="Low complexity" evidence="1">
    <location>
        <begin position="164"/>
        <end position="213"/>
    </location>
</feature>
<keyword evidence="2" id="KW-0812">Transmembrane</keyword>
<protein>
    <submittedName>
        <fullName evidence="3">Uncharacterized protein</fullName>
    </submittedName>
</protein>
<dbReference type="AlphaFoldDB" id="A0A316UJS4"/>
<keyword evidence="4" id="KW-1185">Reference proteome</keyword>
<feature type="compositionally biased region" description="Low complexity" evidence="1">
    <location>
        <begin position="401"/>
        <end position="419"/>
    </location>
</feature>
<dbReference type="GeneID" id="37030334"/>
<feature type="region of interest" description="Disordered" evidence="1">
    <location>
        <begin position="253"/>
        <end position="283"/>
    </location>
</feature>
<keyword evidence="2" id="KW-0472">Membrane</keyword>
<organism evidence="3 4">
    <name type="scientific">Jaminaea rosea</name>
    <dbReference type="NCBI Taxonomy" id="1569628"/>
    <lineage>
        <taxon>Eukaryota</taxon>
        <taxon>Fungi</taxon>
        <taxon>Dikarya</taxon>
        <taxon>Basidiomycota</taxon>
        <taxon>Ustilaginomycotina</taxon>
        <taxon>Exobasidiomycetes</taxon>
        <taxon>Microstromatales</taxon>
        <taxon>Microstromatales incertae sedis</taxon>
        <taxon>Jaminaea</taxon>
    </lineage>
</organism>
<sequence>MSRAAPLKFEYSFGLEAAFDPAEQELERERVVQQEVEPISLSYRSSFERSPMLVEVQGVALFPRKQMRRDEVEAIIAEEGGDWDLHEKQSGTSISTADSDEIAAIEADQQLAEVDNALLDLERYIEIATANRSANANAFQASAPGAGLARRAAIKRASGSPTRSSFSDPASPSSSTENVSSTVQLGSPLSTSSSSNSSSPAVDATTASSAHSTVSLPLTLQAERRLVIGQVYHPDSKAQSPCTLERKPAIVRYGPRHPSVRPHRPLPEPPSTMTAGPMASQFGFAPGEKEKKVVPPRVRMMESPTFPTHDEGSSEPLPVPVSKDIRLSAITRFWNGKADTTDIKAQVAPISRKTKGPRALPVSWSVPMPQIPPRSSSIAGSLVKPLLPFARATAKGRRVVSAPASYRSKSSSPSSSRRAVTSLPSLASLPETEVLEVLEVDEACLTRKHKIRKQQQRRNHRRALFAAQREEKDKEKVALLAPSSSAATPRAILMHPASGITSHCCPVLTDLPTANSSAPLLSPPFPSAEEDADSPLLLRRPAKTAVITWQSFFARLREKKPYLVGYAGCALVALTLLGLAAGLIWLIVRWIEETQQQAALAELD</sequence>
<dbReference type="EMBL" id="KZ819677">
    <property type="protein sequence ID" value="PWN25184.1"/>
    <property type="molecule type" value="Genomic_DNA"/>
</dbReference>
<feature type="compositionally biased region" description="Basic residues" evidence="1">
    <location>
        <begin position="254"/>
        <end position="264"/>
    </location>
</feature>
<evidence type="ECO:0000313" key="3">
    <source>
        <dbReference type="EMBL" id="PWN25184.1"/>
    </source>
</evidence>
<reference evidence="3 4" key="1">
    <citation type="journal article" date="2018" name="Mol. Biol. Evol.">
        <title>Broad Genomic Sampling Reveals a Smut Pathogenic Ancestry of the Fungal Clade Ustilaginomycotina.</title>
        <authorList>
            <person name="Kijpornyongpan T."/>
            <person name="Mondo S.J."/>
            <person name="Barry K."/>
            <person name="Sandor L."/>
            <person name="Lee J."/>
            <person name="Lipzen A."/>
            <person name="Pangilinan J."/>
            <person name="LaButti K."/>
            <person name="Hainaut M."/>
            <person name="Henrissat B."/>
            <person name="Grigoriev I.V."/>
            <person name="Spatafora J.W."/>
            <person name="Aime M.C."/>
        </authorList>
    </citation>
    <scope>NUCLEOTIDE SEQUENCE [LARGE SCALE GENOMIC DNA]</scope>
    <source>
        <strain evidence="3 4">MCA 5214</strain>
    </source>
</reference>
<name>A0A316UJS4_9BASI</name>
<proteinExistence type="predicted"/>
<feature type="region of interest" description="Disordered" evidence="1">
    <location>
        <begin position="150"/>
        <end position="213"/>
    </location>
</feature>
<evidence type="ECO:0000256" key="1">
    <source>
        <dbReference type="SAM" id="MobiDB-lite"/>
    </source>
</evidence>
<feature type="region of interest" description="Disordered" evidence="1">
    <location>
        <begin position="398"/>
        <end position="422"/>
    </location>
</feature>
<evidence type="ECO:0000313" key="4">
    <source>
        <dbReference type="Proteomes" id="UP000245884"/>
    </source>
</evidence>
<evidence type="ECO:0000256" key="2">
    <source>
        <dbReference type="SAM" id="Phobius"/>
    </source>
</evidence>
<keyword evidence="2" id="KW-1133">Transmembrane helix</keyword>
<feature type="transmembrane region" description="Helical" evidence="2">
    <location>
        <begin position="563"/>
        <end position="588"/>
    </location>
</feature>
<dbReference type="Proteomes" id="UP000245884">
    <property type="component" value="Unassembled WGS sequence"/>
</dbReference>
<gene>
    <name evidence="3" type="ORF">BDZ90DRAFT_262631</name>
</gene>
<dbReference type="RefSeq" id="XP_025359796.1">
    <property type="nucleotide sequence ID" value="XM_025508511.1"/>
</dbReference>
<accession>A0A316UJS4</accession>